<evidence type="ECO:0008006" key="3">
    <source>
        <dbReference type="Google" id="ProtNLM"/>
    </source>
</evidence>
<dbReference type="RefSeq" id="WP_090620795.1">
    <property type="nucleotide sequence ID" value="NZ_FOFD01000006.1"/>
</dbReference>
<dbReference type="OrthoDB" id="322515at2157"/>
<keyword evidence="2" id="KW-1185">Reference proteome</keyword>
<accession>A0A1H9PRB3</accession>
<gene>
    <name evidence="1" type="ORF">SAMN04489841_3941</name>
</gene>
<organism evidence="1 2">
    <name type="scientific">Natrinema salaciae</name>
    <dbReference type="NCBI Taxonomy" id="1186196"/>
    <lineage>
        <taxon>Archaea</taxon>
        <taxon>Methanobacteriati</taxon>
        <taxon>Methanobacteriota</taxon>
        <taxon>Stenosarchaea group</taxon>
        <taxon>Halobacteria</taxon>
        <taxon>Halobacteriales</taxon>
        <taxon>Natrialbaceae</taxon>
        <taxon>Natrinema</taxon>
    </lineage>
</organism>
<dbReference type="EMBL" id="FOFD01000006">
    <property type="protein sequence ID" value="SER50355.1"/>
    <property type="molecule type" value="Genomic_DNA"/>
</dbReference>
<name>A0A1H9PRB3_9EURY</name>
<reference evidence="2" key="1">
    <citation type="submission" date="2016-10" db="EMBL/GenBank/DDBJ databases">
        <authorList>
            <person name="Varghese N."/>
            <person name="Submissions S."/>
        </authorList>
    </citation>
    <scope>NUCLEOTIDE SEQUENCE [LARGE SCALE GENOMIC DNA]</scope>
    <source>
        <strain evidence="2">DSM 25055</strain>
    </source>
</reference>
<dbReference type="Proteomes" id="UP000199114">
    <property type="component" value="Unassembled WGS sequence"/>
</dbReference>
<proteinExistence type="predicted"/>
<dbReference type="AlphaFoldDB" id="A0A1H9PRB3"/>
<evidence type="ECO:0000313" key="1">
    <source>
        <dbReference type="EMBL" id="SER50355.1"/>
    </source>
</evidence>
<dbReference type="STRING" id="1186196.SAMN04489841_3941"/>
<protein>
    <recommendedName>
        <fullName evidence="3">Type I restriction enzyme R protein N terminus (HSDR_N)</fullName>
    </recommendedName>
</protein>
<evidence type="ECO:0000313" key="2">
    <source>
        <dbReference type="Proteomes" id="UP000199114"/>
    </source>
</evidence>
<sequence length="423" mass="47721">MDSATVDAAVSDLRAVVENFLNELNDRNLSADRLGEIIEDNAEFKGADLRQFPERFVEDHLIWPVLDVLGYAVTPRPDSPGQSREEYPDFRVDNLPARVIGENKSVNDIETAKTELLDYLDNTRYEYGIATDGFRWGVYEVTETDGRSLTLEPVVEPQSLKQVVQYVAREERMVPYADLNGLPEPDGLLAAFFQNLGHHHVRRATGGLSDFHDLYAETLVGEGDYDHDGIDTPLVEAVDAPADADDAEKTAFVALLLDRLAFVRLMRDRGVLEIELHEEWSHHNKGLNRFQGSFYDTHLKPLFYDVLSEPKGEREEDEFSSPPHFAGGLFEPVLDDEDAYDVGDDVMQDVLTVFIEGESRTVINEGARGSLLESYRATEEKDLAGRMAEWYADLTRAYESELAYVEENISPTLRRHSIGGKQD</sequence>